<dbReference type="Pfam" id="PF07364">
    <property type="entry name" value="DUF1485"/>
    <property type="match status" value="1"/>
</dbReference>
<organism evidence="2">
    <name type="scientific">marine sediment metagenome</name>
    <dbReference type="NCBI Taxonomy" id="412755"/>
    <lineage>
        <taxon>unclassified sequences</taxon>
        <taxon>metagenomes</taxon>
        <taxon>ecological metagenomes</taxon>
    </lineage>
</organism>
<feature type="non-terminal residue" evidence="2">
    <location>
        <position position="122"/>
    </location>
</feature>
<proteinExistence type="predicted"/>
<dbReference type="EMBL" id="BARW01015518">
    <property type="protein sequence ID" value="GAI95688.1"/>
    <property type="molecule type" value="Genomic_DNA"/>
</dbReference>
<dbReference type="AlphaFoldDB" id="X1SRW9"/>
<reference evidence="2" key="1">
    <citation type="journal article" date="2014" name="Front. Microbiol.">
        <title>High frequency of phylogenetically diverse reductive dehalogenase-homologous genes in deep subseafloor sedimentary metagenomes.</title>
        <authorList>
            <person name="Kawai M."/>
            <person name="Futagami T."/>
            <person name="Toyoda A."/>
            <person name="Takaki Y."/>
            <person name="Nishi S."/>
            <person name="Hori S."/>
            <person name="Arai W."/>
            <person name="Tsubouchi T."/>
            <person name="Morono Y."/>
            <person name="Uchiyama I."/>
            <person name="Ito T."/>
            <person name="Fujiyama A."/>
            <person name="Inagaki F."/>
            <person name="Takami H."/>
        </authorList>
    </citation>
    <scope>NUCLEOTIDE SEQUENCE</scope>
    <source>
        <strain evidence="2">Expedition CK06-06</strain>
    </source>
</reference>
<evidence type="ECO:0000313" key="2">
    <source>
        <dbReference type="EMBL" id="GAI95688.1"/>
    </source>
</evidence>
<gene>
    <name evidence="2" type="ORF">S12H4_27213</name>
</gene>
<name>X1SRW9_9ZZZZ</name>
<protein>
    <recommendedName>
        <fullName evidence="1">Microcystin LR degradation protein MlrC N-terminal domain-containing protein</fullName>
    </recommendedName>
</protein>
<feature type="domain" description="Microcystin LR degradation protein MlrC N-terminal" evidence="1">
    <location>
        <begin position="2"/>
        <end position="122"/>
    </location>
</feature>
<evidence type="ECO:0000259" key="1">
    <source>
        <dbReference type="Pfam" id="PF07364"/>
    </source>
</evidence>
<dbReference type="InterPro" id="IPR015995">
    <property type="entry name" value="MlrC_N"/>
</dbReference>
<accession>X1SRW9</accession>
<sequence length="122" mass="13774">MRVAVGSVWHESNTFSPIKTDLKCFEEYELLLDNHIIDYHRGRRNTEIGGILEITENRHIEIIATVSASAIPSGPVTTVTFKFLEQNLLERIQKIRGQIDGVLLVLHGAMVTEDLDDPEGYL</sequence>
<comment type="caution">
    <text evidence="2">The sequence shown here is derived from an EMBL/GenBank/DDBJ whole genome shotgun (WGS) entry which is preliminary data.</text>
</comment>